<gene>
    <name evidence="2" type="ORF">STRCI_005265</name>
</gene>
<dbReference type="PANTHER" id="PTHR48079:SF6">
    <property type="entry name" value="NAD(P)-BINDING DOMAIN-CONTAINING PROTEIN-RELATED"/>
    <property type="match status" value="1"/>
</dbReference>
<dbReference type="InterPro" id="IPR001509">
    <property type="entry name" value="Epimerase_deHydtase"/>
</dbReference>
<dbReference type="RefSeq" id="WP_269661437.1">
    <property type="nucleotide sequence ID" value="NZ_CP114413.1"/>
</dbReference>
<protein>
    <submittedName>
        <fullName evidence="2">NAD(P)-dependent oxidoreductase</fullName>
    </submittedName>
</protein>
<evidence type="ECO:0000313" key="2">
    <source>
        <dbReference type="EMBL" id="WAZ23894.1"/>
    </source>
</evidence>
<dbReference type="Proteomes" id="UP001164439">
    <property type="component" value="Chromosome"/>
</dbReference>
<reference evidence="2" key="1">
    <citation type="submission" date="2022-12" db="EMBL/GenBank/DDBJ databases">
        <authorList>
            <person name="Ruckert C."/>
            <person name="Busche T."/>
            <person name="Kalinowski J."/>
            <person name="Wittmann C."/>
        </authorList>
    </citation>
    <scope>NUCLEOTIDE SEQUENCE</scope>
    <source>
        <strain evidence="2">DSM 40467</strain>
    </source>
</reference>
<keyword evidence="3" id="KW-1185">Reference proteome</keyword>
<name>A0ABY7KH71_9ACTN</name>
<dbReference type="PANTHER" id="PTHR48079">
    <property type="entry name" value="PROTEIN YEEZ"/>
    <property type="match status" value="1"/>
</dbReference>
<accession>A0ABY7KH71</accession>
<feature type="domain" description="NAD-dependent epimerase/dehydratase" evidence="1">
    <location>
        <begin position="3"/>
        <end position="236"/>
    </location>
</feature>
<proteinExistence type="predicted"/>
<dbReference type="InterPro" id="IPR051783">
    <property type="entry name" value="NAD(P)-dependent_oxidoreduct"/>
</dbReference>
<evidence type="ECO:0000313" key="3">
    <source>
        <dbReference type="Proteomes" id="UP001164439"/>
    </source>
</evidence>
<organism evidence="2 3">
    <name type="scientific">Streptomyces cinnabarinus</name>
    <dbReference type="NCBI Taxonomy" id="67287"/>
    <lineage>
        <taxon>Bacteria</taxon>
        <taxon>Bacillati</taxon>
        <taxon>Actinomycetota</taxon>
        <taxon>Actinomycetes</taxon>
        <taxon>Kitasatosporales</taxon>
        <taxon>Streptomycetaceae</taxon>
        <taxon>Streptomyces</taxon>
    </lineage>
</organism>
<dbReference type="InterPro" id="IPR036291">
    <property type="entry name" value="NAD(P)-bd_dom_sf"/>
</dbReference>
<evidence type="ECO:0000259" key="1">
    <source>
        <dbReference type="Pfam" id="PF01370"/>
    </source>
</evidence>
<dbReference type="EMBL" id="CP114413">
    <property type="protein sequence ID" value="WAZ23894.1"/>
    <property type="molecule type" value="Genomic_DNA"/>
</dbReference>
<sequence>MKVLVTGATGAVGSRLVPQLVEAGHTVVAATTSEARTARLREAGAEPIVLDVLDTAAVRDAVRRARPDVIIHQATALAGNLKLRKVDRDFAVTNQLRTKGTQNLLTAAAEYGVRRFVVQSAMQVLYARTGGPVKAEEDPLDTHPAPGSEQTLAAIRFLERAVTSTPGVDGIVLRYGGFYGPGTSIAPGGEQLELVRKRQFPVVGGGGGVWSFIHVEDAAGAAVAAAEGGAPGIYNIVDDEPAPLAEWLPALAAAVGARKPMSVPRWLGRLLAGEFIVRASTEIRGASNAKARKELGWTPRYASWRQGFAELGRS</sequence>
<dbReference type="Gene3D" id="3.40.50.720">
    <property type="entry name" value="NAD(P)-binding Rossmann-like Domain"/>
    <property type="match status" value="1"/>
</dbReference>
<dbReference type="SUPFAM" id="SSF51735">
    <property type="entry name" value="NAD(P)-binding Rossmann-fold domains"/>
    <property type="match status" value="1"/>
</dbReference>
<dbReference type="Pfam" id="PF01370">
    <property type="entry name" value="Epimerase"/>
    <property type="match status" value="1"/>
</dbReference>